<evidence type="ECO:0000256" key="4">
    <source>
        <dbReference type="ARBA" id="ARBA00022692"/>
    </source>
</evidence>
<accession>A0A0N9UJN6</accession>
<keyword evidence="11" id="KW-0732">Signal</keyword>
<keyword evidence="5 9" id="KW-0798">TonB box</keyword>
<evidence type="ECO:0000256" key="3">
    <source>
        <dbReference type="ARBA" id="ARBA00022452"/>
    </source>
</evidence>
<gene>
    <name evidence="14" type="ORF">AN936_03165</name>
</gene>
<dbReference type="Gene3D" id="2.170.130.10">
    <property type="entry name" value="TonB-dependent receptor, plug domain"/>
    <property type="match status" value="1"/>
</dbReference>
<feature type="signal peptide" evidence="11">
    <location>
        <begin position="1"/>
        <end position="28"/>
    </location>
</feature>
<keyword evidence="14" id="KW-0675">Receptor</keyword>
<sequence>MQALGTRPLRILLGLGVCLPALATPAWAQDPENEGGNDEIIVTGSRIPTIRDQGPSPVTTIDSDTIRANGYTSVPELLAAMTQNSGETQSPQSGSSADFTPGAQQVDLRGLGPNHTLVLVNGRRIADFPLPYIGRSNFTDISNIPVSLIDKVEILSGAGSAIYGSDAIAGVVNFKMKEKLDGITLDYRHGRTQHGGGMSHRFTATGGWSSGRFNIVGGIEYLDQRPLWAYDRSIQDSTDDNPVSTIARRTFLRYSIENDSYIDPGADTCARLSHLNRGSTIYTSRPRYGDYDPVIDDYGPGYYCGSKSSIAYGTIVSGRKGFNSFGSMSYELSDNAKLFTDFQFGISKVRLMYDVTSWAFENSSSSSDNSFYNAFDGTIDDWSRQFAPEETGGFEMQRIKQTTYSITPGVRGNFGNAWNYELSFNYSRYQSVVRWPQIINQKAQDFFLGPQLGIDEDSGYPIYNRDPDVYFYRALTPAEYDSISADTVYRPYSWTNNLQATLTNGELFQLPAGPVGFAMVAEYGKQGYNLRPDPLALTDYYYSWKDSDGRGKRSHAAIGGELRVPVLDFVTLSAAGRYDRFGFGGRNVGKFTYNGGLEVRPTSSMLFRAAYGTAFRAPDLHYVFTGPGNVQSSVDDYYLCGIEEPEEEVGDCSYSGTGIVVNRTGNRDLKAETGKTLTAGFVFSPSSRLHFSVDYFRVSLDNQVDDLSIDQIARDEAACRPDADGNIELDPNSPTCQDAIARVTRFTSGGLAGQISSIRVNPINIAREKTSGIDVAFRGTLPTGIGDFTLSLAHSHVFKHSFQQYPGDPIENKLAFDSGFYLPRDKSNGSITWASDGLQFTFSGTRLGKLPNYDEDAFIKASYLFNATLQYDFTDHMRGSLTIRNLFDTNPVKDPTWSGYPYYNTSWFDSIGRSVFLQLTYKLGGAAL</sequence>
<dbReference type="SUPFAM" id="SSF56935">
    <property type="entry name" value="Porins"/>
    <property type="match status" value="1"/>
</dbReference>
<evidence type="ECO:0000313" key="15">
    <source>
        <dbReference type="Proteomes" id="UP000058074"/>
    </source>
</evidence>
<dbReference type="GO" id="GO:0009279">
    <property type="term" value="C:cell outer membrane"/>
    <property type="evidence" value="ECO:0007669"/>
    <property type="project" value="UniProtKB-SubCell"/>
</dbReference>
<dbReference type="Gene3D" id="2.40.170.20">
    <property type="entry name" value="TonB-dependent receptor, beta-barrel domain"/>
    <property type="match status" value="1"/>
</dbReference>
<evidence type="ECO:0000256" key="7">
    <source>
        <dbReference type="ARBA" id="ARBA00023237"/>
    </source>
</evidence>
<keyword evidence="6 8" id="KW-0472">Membrane</keyword>
<dbReference type="InterPro" id="IPR012910">
    <property type="entry name" value="Plug_dom"/>
</dbReference>
<proteinExistence type="inferred from homology"/>
<dbReference type="PATRIC" id="fig|33050.5.peg.660"/>
<organism evidence="14 15">
    <name type="scientific">Sphingopyxis macrogoltabida</name>
    <name type="common">Sphingomonas macrogoltabidus</name>
    <dbReference type="NCBI Taxonomy" id="33050"/>
    <lineage>
        <taxon>Bacteria</taxon>
        <taxon>Pseudomonadati</taxon>
        <taxon>Pseudomonadota</taxon>
        <taxon>Alphaproteobacteria</taxon>
        <taxon>Sphingomonadales</taxon>
        <taxon>Sphingomonadaceae</taxon>
        <taxon>Sphingopyxis</taxon>
    </lineage>
</organism>
<dbReference type="OrthoDB" id="7051241at2"/>
<feature type="chain" id="PRO_5006038958" evidence="11">
    <location>
        <begin position="29"/>
        <end position="928"/>
    </location>
</feature>
<comment type="subcellular location">
    <subcellularLocation>
        <location evidence="1 8">Cell outer membrane</location>
        <topology evidence="1 8">Multi-pass membrane protein</topology>
    </subcellularLocation>
</comment>
<name>A0A0N9UJN6_SPHMC</name>
<dbReference type="AlphaFoldDB" id="A0A0N9UJN6"/>
<dbReference type="PROSITE" id="PS52016">
    <property type="entry name" value="TONB_DEPENDENT_REC_3"/>
    <property type="match status" value="1"/>
</dbReference>
<keyword evidence="7 8" id="KW-0998">Cell outer membrane</keyword>
<feature type="compositionally biased region" description="Polar residues" evidence="10">
    <location>
        <begin position="83"/>
        <end position="98"/>
    </location>
</feature>
<evidence type="ECO:0000256" key="10">
    <source>
        <dbReference type="SAM" id="MobiDB-lite"/>
    </source>
</evidence>
<dbReference type="InterPro" id="IPR037066">
    <property type="entry name" value="Plug_dom_sf"/>
</dbReference>
<dbReference type="Proteomes" id="UP000058074">
    <property type="component" value="Chromosome"/>
</dbReference>
<evidence type="ECO:0000313" key="14">
    <source>
        <dbReference type="EMBL" id="ALH79401.1"/>
    </source>
</evidence>
<dbReference type="RefSeq" id="WP_054586862.1">
    <property type="nucleotide sequence ID" value="NZ_CP012700.1"/>
</dbReference>
<dbReference type="InterPro" id="IPR039426">
    <property type="entry name" value="TonB-dep_rcpt-like"/>
</dbReference>
<dbReference type="KEGG" id="smag:AN936_03165"/>
<evidence type="ECO:0000256" key="9">
    <source>
        <dbReference type="RuleBase" id="RU003357"/>
    </source>
</evidence>
<dbReference type="PANTHER" id="PTHR47234:SF1">
    <property type="entry name" value="TONB-DEPENDENT RECEPTOR"/>
    <property type="match status" value="1"/>
</dbReference>
<dbReference type="Pfam" id="PF07715">
    <property type="entry name" value="Plug"/>
    <property type="match status" value="1"/>
</dbReference>
<evidence type="ECO:0000256" key="8">
    <source>
        <dbReference type="PROSITE-ProRule" id="PRU01360"/>
    </source>
</evidence>
<evidence type="ECO:0000259" key="13">
    <source>
        <dbReference type="Pfam" id="PF07715"/>
    </source>
</evidence>
<comment type="similarity">
    <text evidence="8 9">Belongs to the TonB-dependent receptor family.</text>
</comment>
<evidence type="ECO:0000256" key="5">
    <source>
        <dbReference type="ARBA" id="ARBA00023077"/>
    </source>
</evidence>
<evidence type="ECO:0000259" key="12">
    <source>
        <dbReference type="Pfam" id="PF00593"/>
    </source>
</evidence>
<evidence type="ECO:0000256" key="11">
    <source>
        <dbReference type="SAM" id="SignalP"/>
    </source>
</evidence>
<reference evidence="14 15" key="1">
    <citation type="journal article" date="2015" name="Genome Announc.">
        <title>Complete Genome Sequence of Polypropylene Glycol- and Polyethylene Glycol-Degrading Sphingopyxis macrogoltabida Strain EY-1.</title>
        <authorList>
            <person name="Ohtsubo Y."/>
            <person name="Nagata Y."/>
            <person name="Numata M."/>
            <person name="Tsuchikane K."/>
            <person name="Hosoyama A."/>
            <person name="Yamazoe A."/>
            <person name="Tsuda M."/>
            <person name="Fujita N."/>
            <person name="Kawai F."/>
        </authorList>
    </citation>
    <scope>NUCLEOTIDE SEQUENCE [LARGE SCALE GENOMIC DNA]</scope>
    <source>
        <strain evidence="14 15">EY-1</strain>
    </source>
</reference>
<keyword evidence="3 8" id="KW-1134">Transmembrane beta strand</keyword>
<keyword evidence="4 8" id="KW-0812">Transmembrane</keyword>
<protein>
    <submittedName>
        <fullName evidence="14">TonB-dependent receptor</fullName>
    </submittedName>
</protein>
<evidence type="ECO:0000256" key="6">
    <source>
        <dbReference type="ARBA" id="ARBA00023136"/>
    </source>
</evidence>
<dbReference type="InterPro" id="IPR036942">
    <property type="entry name" value="Beta-barrel_TonB_sf"/>
</dbReference>
<dbReference type="EMBL" id="CP012700">
    <property type="protein sequence ID" value="ALH79401.1"/>
    <property type="molecule type" value="Genomic_DNA"/>
</dbReference>
<dbReference type="PANTHER" id="PTHR47234">
    <property type="match status" value="1"/>
</dbReference>
<dbReference type="InterPro" id="IPR000531">
    <property type="entry name" value="Beta-barrel_TonB"/>
</dbReference>
<evidence type="ECO:0000256" key="2">
    <source>
        <dbReference type="ARBA" id="ARBA00022448"/>
    </source>
</evidence>
<feature type="region of interest" description="Disordered" evidence="10">
    <location>
        <begin position="83"/>
        <end position="105"/>
    </location>
</feature>
<keyword evidence="2 8" id="KW-0813">Transport</keyword>
<dbReference type="Pfam" id="PF00593">
    <property type="entry name" value="TonB_dep_Rec_b-barrel"/>
    <property type="match status" value="1"/>
</dbReference>
<evidence type="ECO:0000256" key="1">
    <source>
        <dbReference type="ARBA" id="ARBA00004571"/>
    </source>
</evidence>
<feature type="domain" description="TonB-dependent receptor-like beta-barrel" evidence="12">
    <location>
        <begin position="368"/>
        <end position="886"/>
    </location>
</feature>
<feature type="domain" description="TonB-dependent receptor plug" evidence="13">
    <location>
        <begin position="54"/>
        <end position="171"/>
    </location>
</feature>